<proteinExistence type="predicted"/>
<dbReference type="AlphaFoldDB" id="A0A4S2N372"/>
<feature type="region of interest" description="Disordered" evidence="1">
    <location>
        <begin position="67"/>
        <end position="127"/>
    </location>
</feature>
<reference evidence="2 3" key="1">
    <citation type="submission" date="2019-04" db="EMBL/GenBank/DDBJ databases">
        <title>Comparative genomics and transcriptomics to analyze fruiting body development in filamentous ascomycetes.</title>
        <authorList>
            <consortium name="DOE Joint Genome Institute"/>
            <person name="Lutkenhaus R."/>
            <person name="Traeger S."/>
            <person name="Breuer J."/>
            <person name="Kuo A."/>
            <person name="Lipzen A."/>
            <person name="Pangilinan J."/>
            <person name="Dilworth D."/>
            <person name="Sandor L."/>
            <person name="Poggeler S."/>
            <person name="Barry K."/>
            <person name="Grigoriev I.V."/>
            <person name="Nowrousian M."/>
        </authorList>
    </citation>
    <scope>NUCLEOTIDE SEQUENCE [LARGE SCALE GENOMIC DNA]</scope>
    <source>
        <strain evidence="2 3">CBS 389.68</strain>
    </source>
</reference>
<evidence type="ECO:0000313" key="2">
    <source>
        <dbReference type="EMBL" id="TGZ83496.1"/>
    </source>
</evidence>
<gene>
    <name evidence="2" type="ORF">EX30DRAFT_338118</name>
</gene>
<name>A0A4S2N372_9PEZI</name>
<evidence type="ECO:0000256" key="1">
    <source>
        <dbReference type="SAM" id="MobiDB-lite"/>
    </source>
</evidence>
<keyword evidence="3" id="KW-1185">Reference proteome</keyword>
<organism evidence="2 3">
    <name type="scientific">Ascodesmis nigricans</name>
    <dbReference type="NCBI Taxonomy" id="341454"/>
    <lineage>
        <taxon>Eukaryota</taxon>
        <taxon>Fungi</taxon>
        <taxon>Dikarya</taxon>
        <taxon>Ascomycota</taxon>
        <taxon>Pezizomycotina</taxon>
        <taxon>Pezizomycetes</taxon>
        <taxon>Pezizales</taxon>
        <taxon>Ascodesmidaceae</taxon>
        <taxon>Ascodesmis</taxon>
    </lineage>
</organism>
<protein>
    <submittedName>
        <fullName evidence="2">Uncharacterized protein</fullName>
    </submittedName>
</protein>
<accession>A0A4S2N372</accession>
<feature type="compositionally biased region" description="Basic and acidic residues" evidence="1">
    <location>
        <begin position="75"/>
        <end position="87"/>
    </location>
</feature>
<dbReference type="EMBL" id="ML220113">
    <property type="protein sequence ID" value="TGZ83496.1"/>
    <property type="molecule type" value="Genomic_DNA"/>
</dbReference>
<dbReference type="InParanoid" id="A0A4S2N372"/>
<dbReference type="Proteomes" id="UP000298138">
    <property type="component" value="Unassembled WGS sequence"/>
</dbReference>
<sequence>MGALPSATAAAAVTHRRSSTAIGAAAGVRVWVGDGGGCGGCGVESSQTGGENGHDDDGGWWWVVASRTTRPGKARQRDRYGKREEASNYKSGVDNKASARGGSQKPGTMEQEKKKGPPVAWDDGGST</sequence>
<evidence type="ECO:0000313" key="3">
    <source>
        <dbReference type="Proteomes" id="UP000298138"/>
    </source>
</evidence>